<dbReference type="EMBL" id="JAPDFR010000005">
    <property type="protein sequence ID" value="KAK0386682.1"/>
    <property type="molecule type" value="Genomic_DNA"/>
</dbReference>
<feature type="domain" description="DDHD" evidence="2">
    <location>
        <begin position="653"/>
        <end position="968"/>
    </location>
</feature>
<feature type="region of interest" description="Disordered" evidence="1">
    <location>
        <begin position="227"/>
        <end position="274"/>
    </location>
</feature>
<evidence type="ECO:0000256" key="1">
    <source>
        <dbReference type="SAM" id="MobiDB-lite"/>
    </source>
</evidence>
<proteinExistence type="predicted"/>
<protein>
    <recommendedName>
        <fullName evidence="2">DDHD domain-containing protein</fullName>
    </recommendedName>
</protein>
<feature type="region of interest" description="Disordered" evidence="1">
    <location>
        <begin position="628"/>
        <end position="649"/>
    </location>
</feature>
<dbReference type="GO" id="GO:0046872">
    <property type="term" value="F:metal ion binding"/>
    <property type="evidence" value="ECO:0007669"/>
    <property type="project" value="InterPro"/>
</dbReference>
<dbReference type="Pfam" id="PF23463">
    <property type="entry name" value="WWE_2"/>
    <property type="match status" value="1"/>
</dbReference>
<dbReference type="GO" id="GO:0005737">
    <property type="term" value="C:cytoplasm"/>
    <property type="evidence" value="ECO:0007669"/>
    <property type="project" value="TreeGrafter"/>
</dbReference>
<dbReference type="PANTHER" id="PTHR23509">
    <property type="entry name" value="PA-PL1 PHOSPHOLIPASE FAMILY"/>
    <property type="match status" value="1"/>
</dbReference>
<keyword evidence="4" id="KW-1185">Reference proteome</keyword>
<dbReference type="SMART" id="SM01127">
    <property type="entry name" value="DDHD"/>
    <property type="match status" value="1"/>
</dbReference>
<dbReference type="PANTHER" id="PTHR23509:SF10">
    <property type="entry name" value="LD21067P"/>
    <property type="match status" value="1"/>
</dbReference>
<evidence type="ECO:0000313" key="4">
    <source>
        <dbReference type="Proteomes" id="UP001175261"/>
    </source>
</evidence>
<evidence type="ECO:0000313" key="3">
    <source>
        <dbReference type="EMBL" id="KAK0386682.1"/>
    </source>
</evidence>
<dbReference type="InterPro" id="IPR057826">
    <property type="entry name" value="WWE_C20G8.02"/>
</dbReference>
<comment type="caution">
    <text evidence="3">The sequence shown here is derived from an EMBL/GenBank/DDBJ whole genome shotgun (WGS) entry which is preliminary data.</text>
</comment>
<feature type="region of interest" description="Disordered" evidence="1">
    <location>
        <begin position="327"/>
        <end position="395"/>
    </location>
</feature>
<dbReference type="Pfam" id="PF02862">
    <property type="entry name" value="DDHD"/>
    <property type="match status" value="1"/>
</dbReference>
<dbReference type="AlphaFoldDB" id="A0AA39GIG6"/>
<accession>A0AA39GIG6</accession>
<dbReference type="InterPro" id="IPR055555">
    <property type="entry name" value="PA-PLA1_DUF7131"/>
</dbReference>
<sequence>MAPTKADQKADKSYLSSAVESLNPWGPRSTTPTPGDKSAEPNPLSSTGAPSNDPQDHAVRQLYGLSVRNYPRDCPPLRVQWFHAVDVPKRKPQLVKKRGTKETVGDAKAKPPVAPKKFTAFSESDSKAIEARYQRLLENAEDGKGRGTTARQTAVPVNEDFLFDVDIMERELSPVYWLGPVYEVRRGTWFFQEGSTNRPCEENLAAQLEEGYLKMKPWLHSVRSRSQSAARKPAAIDNSKDQGGAPPRLEETKEGKASHTATSQQQSTAHPPSHRLFGMYMNSIVTYQDANTAWISSEGMLSWVASSVYEKLGGGAYMGGIKLTRGFAEPSKPKEKGQDEKISETPLDDPLCLDEKQQRLLKRRSAPPGTHTAPTVEEKPATASRESVEEGDNPHMRLHRQLSSLMESGNKDAAQTEEQINRREEQVIQDDYNAQAGETQGRDIEHLILVTHGIGQLLGLRMESVNFVHDVNMMRKTFKSVYAASEDLKALNSESGTGPGNCRVQVLPVCWRHLLEFPRRREKKNEHDVADANDEDEYPSLEDITVEGVAFARSLISDLALDVLLYQSSYREQISKIVLEESNRIVKLYRQRNPDFKGKIHLIGHSLGSAIYFDSLCRQRERRDSEVTRDPLRIWPSSQERTPTGQKGHEASFEFDVSDFYCLGSPVGLFQMLKGRTVAGRHSPQGLPSESPLNPENMEDPFLVTQSTERVSQISGLPFSVSSPKVEQLFNIFHPSDPISYRLEPLISPAMASLKPQQLPYTKKSIFGNVAPQGLTGIGAKVGQSVSDLWSNFSAGIASNILNRSLGLSNEEVARLTATPATEHPPGAGTNISAGGVLQGTASMSDKANERKKKLADSATTSNKEKINGKDPALIDDDIETLFSRFQSRHSTEKSDQERDDEWMEESRKARKMRMEEAKVRALNRNGRVDYSIQEGTLDFNPINTIASHLGYWADEDVNHFILSQLLSNKSNKNPGKRGS</sequence>
<feature type="region of interest" description="Disordered" evidence="1">
    <location>
        <begin position="1"/>
        <end position="58"/>
    </location>
</feature>
<feature type="compositionally biased region" description="Basic and acidic residues" evidence="1">
    <location>
        <begin position="248"/>
        <end position="257"/>
    </location>
</feature>
<evidence type="ECO:0000259" key="2">
    <source>
        <dbReference type="PROSITE" id="PS51043"/>
    </source>
</evidence>
<feature type="compositionally biased region" description="Polar residues" evidence="1">
    <location>
        <begin position="259"/>
        <end position="270"/>
    </location>
</feature>
<reference evidence="3" key="1">
    <citation type="submission" date="2022-10" db="EMBL/GenBank/DDBJ databases">
        <title>Determination and structural analysis of whole genome sequence of Sarocladium strictum F4-1.</title>
        <authorList>
            <person name="Hu L."/>
            <person name="Jiang Y."/>
        </authorList>
    </citation>
    <scope>NUCLEOTIDE SEQUENCE</scope>
    <source>
        <strain evidence="3">F4-1</strain>
    </source>
</reference>
<name>A0AA39GIG6_SARSR</name>
<feature type="compositionally biased region" description="Basic and acidic residues" evidence="1">
    <location>
        <begin position="376"/>
        <end position="395"/>
    </location>
</feature>
<gene>
    <name evidence="3" type="ORF">NLU13_6517</name>
</gene>
<dbReference type="Proteomes" id="UP001175261">
    <property type="component" value="Unassembled WGS sequence"/>
</dbReference>
<feature type="compositionally biased region" description="Basic and acidic residues" evidence="1">
    <location>
        <begin position="1"/>
        <end position="12"/>
    </location>
</feature>
<dbReference type="PROSITE" id="PS51043">
    <property type="entry name" value="DDHD"/>
    <property type="match status" value="1"/>
</dbReference>
<dbReference type="InterPro" id="IPR004177">
    <property type="entry name" value="DDHD_dom"/>
</dbReference>
<feature type="compositionally biased region" description="Basic and acidic residues" evidence="1">
    <location>
        <begin position="331"/>
        <end position="343"/>
    </location>
</feature>
<feature type="compositionally biased region" description="Polar residues" evidence="1">
    <location>
        <begin position="43"/>
        <end position="53"/>
    </location>
</feature>
<organism evidence="3 4">
    <name type="scientific">Sarocladium strictum</name>
    <name type="common">Black bundle disease fungus</name>
    <name type="synonym">Acremonium strictum</name>
    <dbReference type="NCBI Taxonomy" id="5046"/>
    <lineage>
        <taxon>Eukaryota</taxon>
        <taxon>Fungi</taxon>
        <taxon>Dikarya</taxon>
        <taxon>Ascomycota</taxon>
        <taxon>Pezizomycotina</taxon>
        <taxon>Sordariomycetes</taxon>
        <taxon>Hypocreomycetidae</taxon>
        <taxon>Hypocreales</taxon>
        <taxon>Sarocladiaceae</taxon>
        <taxon>Sarocladium</taxon>
    </lineage>
</organism>
<dbReference type="GO" id="GO:0004620">
    <property type="term" value="F:phospholipase activity"/>
    <property type="evidence" value="ECO:0007669"/>
    <property type="project" value="TreeGrafter"/>
</dbReference>
<dbReference type="InterPro" id="IPR058055">
    <property type="entry name" value="PA-PLA1"/>
</dbReference>
<feature type="compositionally biased region" description="Polar residues" evidence="1">
    <location>
        <begin position="636"/>
        <end position="645"/>
    </location>
</feature>
<dbReference type="Pfam" id="PF23465">
    <property type="entry name" value="DUF7131"/>
    <property type="match status" value="1"/>
</dbReference>
<feature type="region of interest" description="Disordered" evidence="1">
    <location>
        <begin position="842"/>
        <end position="871"/>
    </location>
</feature>